<dbReference type="PANTHER" id="PTHR43428:SF1">
    <property type="entry name" value="ARSENATE REDUCTASE"/>
    <property type="match status" value="1"/>
</dbReference>
<dbReference type="InterPro" id="IPR023485">
    <property type="entry name" value="Ptyr_pPase"/>
</dbReference>
<dbReference type="PANTHER" id="PTHR43428">
    <property type="entry name" value="ARSENATE REDUCTASE"/>
    <property type="match status" value="1"/>
</dbReference>
<name>G0GEN1_WINT7</name>
<evidence type="ECO:0000256" key="1">
    <source>
        <dbReference type="ARBA" id="ARBA00022849"/>
    </source>
</evidence>
<dbReference type="Gene3D" id="3.40.50.2300">
    <property type="match status" value="1"/>
</dbReference>
<keyword evidence="4" id="KW-1185">Reference proteome</keyword>
<sequence length="152" mass="17172">MPEKKEKISVLVLCTGNSCRSQMAEAWIRHFHGDRITVYSAGIEAHGLNPYAVKVMEEAGVPLSGHASKTIDELPVKEFDYVITVCDHAREACPYFPARVKVLHRGFDDPPSLTRDETDEERRLAVYRRVRDEIREFARTLPAFLGLSDQGA</sequence>
<evidence type="ECO:0000313" key="3">
    <source>
        <dbReference type="EMBL" id="AEJ60719.1"/>
    </source>
</evidence>
<dbReference type="CDD" id="cd16345">
    <property type="entry name" value="LMWP_ArsC"/>
    <property type="match status" value="1"/>
</dbReference>
<dbReference type="OrthoDB" id="9784339at2"/>
<proteinExistence type="predicted"/>
<keyword evidence="1" id="KW-0059">Arsenical resistance</keyword>
<dbReference type="HOGENOM" id="CLU_071415_3_2_12"/>
<evidence type="ECO:0000259" key="2">
    <source>
        <dbReference type="SMART" id="SM00226"/>
    </source>
</evidence>
<dbReference type="RefSeq" id="WP_014624117.1">
    <property type="nucleotide sequence ID" value="NC_017583.1"/>
</dbReference>
<dbReference type="InterPro" id="IPR036196">
    <property type="entry name" value="Ptyr_pPase_sf"/>
</dbReference>
<organism evidence="3 4">
    <name type="scientific">Winmispira thermophila (strain ATCC 700085 / DSM 6578 / Z-1203)</name>
    <name type="common">Spirochaeta thermophila</name>
    <dbReference type="NCBI Taxonomy" id="869211"/>
    <lineage>
        <taxon>Bacteria</taxon>
        <taxon>Pseudomonadati</taxon>
        <taxon>Spirochaetota</taxon>
        <taxon>Spirochaetia</taxon>
        <taxon>Winmispirales</taxon>
        <taxon>Winmispiraceae</taxon>
        <taxon>Winmispira</taxon>
    </lineage>
</organism>
<accession>G0GEN1</accession>
<dbReference type="STRING" id="869211.Spith_0435"/>
<reference evidence="3 4" key="1">
    <citation type="submission" date="2011-06" db="EMBL/GenBank/DDBJ databases">
        <title>The complete genome of Spirochaeta thermophila DSM 6578.</title>
        <authorList>
            <consortium name="US DOE Joint Genome Institute (JGI-PGF)"/>
            <person name="Lucas S."/>
            <person name="Lapidus A."/>
            <person name="Bruce D."/>
            <person name="Goodwin L."/>
            <person name="Pitluck S."/>
            <person name="Peters L."/>
            <person name="Kyrpides N."/>
            <person name="Mavromatis K."/>
            <person name="Ivanova N."/>
            <person name="Mikailova N."/>
            <person name="Pagani I."/>
            <person name="Chertkov O."/>
            <person name="Detter J.C."/>
            <person name="Tapia R."/>
            <person name="Han C."/>
            <person name="Land M."/>
            <person name="Hauser L."/>
            <person name="Markowitz V."/>
            <person name="Cheng J.-F."/>
            <person name="Hugenholtz P."/>
            <person name="Woyke T."/>
            <person name="Wu D."/>
            <person name="Spring S."/>
            <person name="Merkhoffer B."/>
            <person name="Schneider S."/>
            <person name="Klenk H.-P."/>
            <person name="Eisen J.A."/>
        </authorList>
    </citation>
    <scope>NUCLEOTIDE SEQUENCE [LARGE SCALE GENOMIC DNA]</scope>
    <source>
        <strain evidence="4">ATCC 700085 / DSM 6578 / Z-1203</strain>
    </source>
</reference>
<dbReference type="GO" id="GO:0046685">
    <property type="term" value="P:response to arsenic-containing substance"/>
    <property type="evidence" value="ECO:0007669"/>
    <property type="project" value="UniProtKB-KW"/>
</dbReference>
<feature type="domain" description="Phosphotyrosine protein phosphatase I" evidence="2">
    <location>
        <begin position="8"/>
        <end position="144"/>
    </location>
</feature>
<dbReference type="SMART" id="SM00226">
    <property type="entry name" value="LMWPc"/>
    <property type="match status" value="1"/>
</dbReference>
<dbReference type="Proteomes" id="UP000007254">
    <property type="component" value="Chromosome"/>
</dbReference>
<gene>
    <name evidence="3" type="ordered locus">Spith_0435</name>
</gene>
<evidence type="ECO:0000313" key="4">
    <source>
        <dbReference type="Proteomes" id="UP000007254"/>
    </source>
</evidence>
<dbReference type="EMBL" id="CP002903">
    <property type="protein sequence ID" value="AEJ60719.1"/>
    <property type="molecule type" value="Genomic_DNA"/>
</dbReference>
<dbReference type="Pfam" id="PF01451">
    <property type="entry name" value="LMWPc"/>
    <property type="match status" value="1"/>
</dbReference>
<dbReference type="AlphaFoldDB" id="G0GEN1"/>
<protein>
    <submittedName>
        <fullName evidence="3">Protein tyrosine phosphatase</fullName>
    </submittedName>
</protein>
<dbReference type="KEGG" id="stq:Spith_0435"/>
<dbReference type="SUPFAM" id="SSF52788">
    <property type="entry name" value="Phosphotyrosine protein phosphatases I"/>
    <property type="match status" value="1"/>
</dbReference>